<accession>A0A2J6X0Z9</accession>
<organism evidence="2 3">
    <name type="scientific">Chloroflexus aggregans</name>
    <dbReference type="NCBI Taxonomy" id="152260"/>
    <lineage>
        <taxon>Bacteria</taxon>
        <taxon>Bacillati</taxon>
        <taxon>Chloroflexota</taxon>
        <taxon>Chloroflexia</taxon>
        <taxon>Chloroflexales</taxon>
        <taxon>Chloroflexineae</taxon>
        <taxon>Chloroflexaceae</taxon>
        <taxon>Chloroflexus</taxon>
    </lineage>
</organism>
<keyword evidence="1" id="KW-0732">Signal</keyword>
<dbReference type="Proteomes" id="UP000243376">
    <property type="component" value="Unassembled WGS sequence"/>
</dbReference>
<dbReference type="AlphaFoldDB" id="A0A2J6X0Z9"/>
<name>A0A2J6X0Z9_9CHLR</name>
<evidence type="ECO:0000313" key="3">
    <source>
        <dbReference type="Proteomes" id="UP000243376"/>
    </source>
</evidence>
<reference evidence="2 3" key="1">
    <citation type="submission" date="2018-01" db="EMBL/GenBank/DDBJ databases">
        <title>Metagenomic assembled genomes from two thermal pools in the Uzon Caldera, Kamchatka, Russia.</title>
        <authorList>
            <person name="Wilkins L."/>
            <person name="Ettinger C."/>
        </authorList>
    </citation>
    <scope>NUCLEOTIDE SEQUENCE [LARGE SCALE GENOMIC DNA]</scope>
    <source>
        <strain evidence="2">ZAV-02</strain>
    </source>
</reference>
<feature type="signal peptide" evidence="1">
    <location>
        <begin position="1"/>
        <end position="25"/>
    </location>
</feature>
<sequence>MRVILVILCITMFGMWAISPRAAHAQPGRPPAQPPAFSETPVTVIGNVTAFKYTRRGEVDGFYLNDGTEVRFPKHRAWEVTQVVAIGSSVQVDGIQRFGRRGDIHVKAQVITNLTTKAQVVIEEVVSVRGQIENYTYSRSGRIDGLILSTGDTVKIPRHMSAYISSSLPIGTPVQVDGVRKTGKWGDVHIKPDTITNLTTGEVFVIP</sequence>
<feature type="chain" id="PRO_5014458507" description="DUF5666 domain-containing protein" evidence="1">
    <location>
        <begin position="26"/>
        <end position="207"/>
    </location>
</feature>
<protein>
    <recommendedName>
        <fullName evidence="4">DUF5666 domain-containing protein</fullName>
    </recommendedName>
</protein>
<dbReference type="EMBL" id="PNIQ01000798">
    <property type="protein sequence ID" value="PMP77447.1"/>
    <property type="molecule type" value="Genomic_DNA"/>
</dbReference>
<proteinExistence type="predicted"/>
<evidence type="ECO:0000256" key="1">
    <source>
        <dbReference type="SAM" id="SignalP"/>
    </source>
</evidence>
<comment type="caution">
    <text evidence="2">The sequence shown here is derived from an EMBL/GenBank/DDBJ whole genome shotgun (WGS) entry which is preliminary data.</text>
</comment>
<evidence type="ECO:0000313" key="2">
    <source>
        <dbReference type="EMBL" id="PMP77447.1"/>
    </source>
</evidence>
<evidence type="ECO:0008006" key="4">
    <source>
        <dbReference type="Google" id="ProtNLM"/>
    </source>
</evidence>
<gene>
    <name evidence="2" type="ORF">C0184_11965</name>
</gene>